<dbReference type="RefSeq" id="WP_138855845.1">
    <property type="nucleotide sequence ID" value="NZ_CP040709.1"/>
</dbReference>
<dbReference type="PROSITE" id="PS00409">
    <property type="entry name" value="PROKAR_NTER_METHYL"/>
    <property type="match status" value="1"/>
</dbReference>
<gene>
    <name evidence="2" type="ORF">HNQ51_001800</name>
</gene>
<dbReference type="EMBL" id="JACHHO010000002">
    <property type="protein sequence ID" value="MBB5204486.1"/>
    <property type="molecule type" value="Genomic_DNA"/>
</dbReference>
<dbReference type="AlphaFoldDB" id="A0A840S657"/>
<keyword evidence="1" id="KW-1133">Transmembrane helix</keyword>
<sequence length="150" mass="16025">MLMWGASASARLAEEGFTLLEMMVVMVLLGLLGSLTLPSLQRWQTALTGRAEAGLVIEALRSQAFQAGARRMDLLLNEASFSSKSGIKGLASVQLPPGWSVRRVRPARFLSNGLCDPGVVAFSSASGLPLLIHIKGPICQFEWQTDPAAS</sequence>
<dbReference type="OrthoDB" id="10017003at2"/>
<proteinExistence type="predicted"/>
<feature type="transmembrane region" description="Helical" evidence="1">
    <location>
        <begin position="20"/>
        <end position="40"/>
    </location>
</feature>
<dbReference type="Proteomes" id="UP000554837">
    <property type="component" value="Unassembled WGS sequence"/>
</dbReference>
<evidence type="ECO:0000313" key="2">
    <source>
        <dbReference type="EMBL" id="MBB5204486.1"/>
    </source>
</evidence>
<dbReference type="InterPro" id="IPR012902">
    <property type="entry name" value="N_methyl_site"/>
</dbReference>
<keyword evidence="3" id="KW-1185">Reference proteome</keyword>
<protein>
    <submittedName>
        <fullName evidence="2">Prepilin-type N-terminal cleavage/methylation domain-containing protein</fullName>
    </submittedName>
</protein>
<keyword evidence="1" id="KW-0812">Transmembrane</keyword>
<evidence type="ECO:0000313" key="3">
    <source>
        <dbReference type="Proteomes" id="UP000554837"/>
    </source>
</evidence>
<evidence type="ECO:0000256" key="1">
    <source>
        <dbReference type="SAM" id="Phobius"/>
    </source>
</evidence>
<dbReference type="InterPro" id="IPR045584">
    <property type="entry name" value="Pilin-like"/>
</dbReference>
<name>A0A840S657_9BURK</name>
<dbReference type="Gene3D" id="3.30.700.10">
    <property type="entry name" value="Glycoprotein, Type 4 Pilin"/>
    <property type="match status" value="1"/>
</dbReference>
<dbReference type="NCBIfam" id="TIGR02532">
    <property type="entry name" value="IV_pilin_GFxxxE"/>
    <property type="match status" value="1"/>
</dbReference>
<accession>A0A840S657</accession>
<dbReference type="SUPFAM" id="SSF54523">
    <property type="entry name" value="Pili subunits"/>
    <property type="match status" value="1"/>
</dbReference>
<dbReference type="Pfam" id="PF07963">
    <property type="entry name" value="N_methyl"/>
    <property type="match status" value="1"/>
</dbReference>
<reference evidence="2 3" key="1">
    <citation type="submission" date="2020-08" db="EMBL/GenBank/DDBJ databases">
        <title>Genomic Encyclopedia of Type Strains, Phase IV (KMG-IV): sequencing the most valuable type-strain genomes for metagenomic binning, comparative biology and taxonomic classification.</title>
        <authorList>
            <person name="Goeker M."/>
        </authorList>
    </citation>
    <scope>NUCLEOTIDE SEQUENCE [LARGE SCALE GENOMIC DNA]</scope>
    <source>
        <strain evidence="2 3">DSM 23958</strain>
    </source>
</reference>
<comment type="caution">
    <text evidence="2">The sequence shown here is derived from an EMBL/GenBank/DDBJ whole genome shotgun (WGS) entry which is preliminary data.</text>
</comment>
<keyword evidence="1" id="KW-0472">Membrane</keyword>
<organism evidence="2 3">
    <name type="scientific">Inhella inkyongensis</name>
    <dbReference type="NCBI Taxonomy" id="392593"/>
    <lineage>
        <taxon>Bacteria</taxon>
        <taxon>Pseudomonadati</taxon>
        <taxon>Pseudomonadota</taxon>
        <taxon>Betaproteobacteria</taxon>
        <taxon>Burkholderiales</taxon>
        <taxon>Sphaerotilaceae</taxon>
        <taxon>Inhella</taxon>
    </lineage>
</organism>